<organism evidence="2 3">
    <name type="scientific">Caenorhabditis nigoni</name>
    <dbReference type="NCBI Taxonomy" id="1611254"/>
    <lineage>
        <taxon>Eukaryota</taxon>
        <taxon>Metazoa</taxon>
        <taxon>Ecdysozoa</taxon>
        <taxon>Nematoda</taxon>
        <taxon>Chromadorea</taxon>
        <taxon>Rhabditida</taxon>
        <taxon>Rhabditina</taxon>
        <taxon>Rhabditomorpha</taxon>
        <taxon>Rhabditoidea</taxon>
        <taxon>Rhabditidae</taxon>
        <taxon>Peloderinae</taxon>
        <taxon>Caenorhabditis</taxon>
    </lineage>
</organism>
<gene>
    <name evidence="2" type="primary">Cnig_chr_I.g1780</name>
    <name evidence="2" type="ORF">B9Z55_001780</name>
</gene>
<evidence type="ECO:0000313" key="2">
    <source>
        <dbReference type="EMBL" id="PIC51150.1"/>
    </source>
</evidence>
<dbReference type="AlphaFoldDB" id="A0A2G5VHK2"/>
<protein>
    <submittedName>
        <fullName evidence="2">Uncharacterized protein</fullName>
    </submittedName>
</protein>
<name>A0A2G5VHK2_9PELO</name>
<keyword evidence="3" id="KW-1185">Reference proteome</keyword>
<evidence type="ECO:0000313" key="3">
    <source>
        <dbReference type="Proteomes" id="UP000230233"/>
    </source>
</evidence>
<dbReference type="Proteomes" id="UP000230233">
    <property type="component" value="Chromosome I"/>
</dbReference>
<proteinExistence type="predicted"/>
<keyword evidence="1" id="KW-0472">Membrane</keyword>
<sequence>MRTNDTPPIPPLRLSILHTLSLYLDALLALVFSSFIFVFPPFFSGTKINKNRKTTSMIITKPILTLCSFLP</sequence>
<reference evidence="3" key="1">
    <citation type="submission" date="2017-10" db="EMBL/GenBank/DDBJ databases">
        <title>Rapid genome shrinkage in a self-fertile nematode reveals novel sperm competition proteins.</title>
        <authorList>
            <person name="Yin D."/>
            <person name="Schwarz E.M."/>
            <person name="Thomas C.G."/>
            <person name="Felde R.L."/>
            <person name="Korf I.F."/>
            <person name="Cutter A.D."/>
            <person name="Schartner C.M."/>
            <person name="Ralston E.J."/>
            <person name="Meyer B.J."/>
            <person name="Haag E.S."/>
        </authorList>
    </citation>
    <scope>NUCLEOTIDE SEQUENCE [LARGE SCALE GENOMIC DNA]</scope>
    <source>
        <strain evidence="3">JU1422</strain>
    </source>
</reference>
<comment type="caution">
    <text evidence="2">The sequence shown here is derived from an EMBL/GenBank/DDBJ whole genome shotgun (WGS) entry which is preliminary data.</text>
</comment>
<dbReference type="EMBL" id="PDUG01000001">
    <property type="protein sequence ID" value="PIC51150.1"/>
    <property type="molecule type" value="Genomic_DNA"/>
</dbReference>
<accession>A0A2G5VHK2</accession>
<keyword evidence="1" id="KW-1133">Transmembrane helix</keyword>
<feature type="transmembrane region" description="Helical" evidence="1">
    <location>
        <begin position="20"/>
        <end position="43"/>
    </location>
</feature>
<evidence type="ECO:0000256" key="1">
    <source>
        <dbReference type="SAM" id="Phobius"/>
    </source>
</evidence>
<keyword evidence="1" id="KW-0812">Transmembrane</keyword>